<dbReference type="Pfam" id="PF13927">
    <property type="entry name" value="Ig_3"/>
    <property type="match status" value="1"/>
</dbReference>
<dbReference type="Gene3D" id="2.60.40.10">
    <property type="entry name" value="Immunoglobulins"/>
    <property type="match status" value="1"/>
</dbReference>
<dbReference type="PROSITE" id="PS50835">
    <property type="entry name" value="IG_LIKE"/>
    <property type="match status" value="1"/>
</dbReference>
<dbReference type="GO" id="GO:0030424">
    <property type="term" value="C:axon"/>
    <property type="evidence" value="ECO:0007669"/>
    <property type="project" value="TreeGrafter"/>
</dbReference>
<dbReference type="InterPro" id="IPR007110">
    <property type="entry name" value="Ig-like_dom"/>
</dbReference>
<dbReference type="SMART" id="SM00409">
    <property type="entry name" value="IG"/>
    <property type="match status" value="1"/>
</dbReference>
<dbReference type="InterPro" id="IPR036179">
    <property type="entry name" value="Ig-like_dom_sf"/>
</dbReference>
<dbReference type="GO" id="GO:0043025">
    <property type="term" value="C:neuronal cell body"/>
    <property type="evidence" value="ECO:0007669"/>
    <property type="project" value="TreeGrafter"/>
</dbReference>
<feature type="signal peptide" evidence="4">
    <location>
        <begin position="1"/>
        <end position="22"/>
    </location>
</feature>
<dbReference type="Proteomes" id="UP001321473">
    <property type="component" value="Unassembled WGS sequence"/>
</dbReference>
<dbReference type="SUPFAM" id="SSF48726">
    <property type="entry name" value="Immunoglobulin"/>
    <property type="match status" value="1"/>
</dbReference>
<evidence type="ECO:0000256" key="2">
    <source>
        <dbReference type="ARBA" id="ARBA00023157"/>
    </source>
</evidence>
<accession>A0AAQ4EZX5</accession>
<dbReference type="EMBL" id="JARKHS020009140">
    <property type="protein sequence ID" value="KAK8780165.1"/>
    <property type="molecule type" value="Genomic_DNA"/>
</dbReference>
<comment type="caution">
    <text evidence="6">The sequence shown here is derived from an EMBL/GenBank/DDBJ whole genome shotgun (WGS) entry which is preliminary data.</text>
</comment>
<protein>
    <recommendedName>
        <fullName evidence="5">Ig-like domain-containing protein</fullName>
    </recommendedName>
</protein>
<dbReference type="InterPro" id="IPR003598">
    <property type="entry name" value="Ig_sub2"/>
</dbReference>
<reference evidence="6 7" key="1">
    <citation type="journal article" date="2023" name="Arcadia Sci">
        <title>De novo assembly of a long-read Amblyomma americanum tick genome.</title>
        <authorList>
            <person name="Chou S."/>
            <person name="Poskanzer K.E."/>
            <person name="Rollins M."/>
            <person name="Thuy-Boun P.S."/>
        </authorList>
    </citation>
    <scope>NUCLEOTIDE SEQUENCE [LARGE SCALE GENOMIC DNA]</scope>
    <source>
        <strain evidence="6">F_SG_1</strain>
        <tissue evidence="6">Salivary glands</tissue>
    </source>
</reference>
<keyword evidence="7" id="KW-1185">Reference proteome</keyword>
<dbReference type="FunFam" id="2.60.40.10:FF:000333">
    <property type="entry name" value="Down syndrome cell adhesion molecule"/>
    <property type="match status" value="1"/>
</dbReference>
<evidence type="ECO:0000256" key="4">
    <source>
        <dbReference type="SAM" id="SignalP"/>
    </source>
</evidence>
<dbReference type="AlphaFoldDB" id="A0AAQ4EZX5"/>
<evidence type="ECO:0000313" key="6">
    <source>
        <dbReference type="EMBL" id="KAK8780165.1"/>
    </source>
</evidence>
<dbReference type="SMART" id="SM00408">
    <property type="entry name" value="IGc2"/>
    <property type="match status" value="1"/>
</dbReference>
<dbReference type="GO" id="GO:0008046">
    <property type="term" value="F:axon guidance receptor activity"/>
    <property type="evidence" value="ECO:0007669"/>
    <property type="project" value="TreeGrafter"/>
</dbReference>
<organism evidence="6 7">
    <name type="scientific">Amblyomma americanum</name>
    <name type="common">Lone star tick</name>
    <dbReference type="NCBI Taxonomy" id="6943"/>
    <lineage>
        <taxon>Eukaryota</taxon>
        <taxon>Metazoa</taxon>
        <taxon>Ecdysozoa</taxon>
        <taxon>Arthropoda</taxon>
        <taxon>Chelicerata</taxon>
        <taxon>Arachnida</taxon>
        <taxon>Acari</taxon>
        <taxon>Parasitiformes</taxon>
        <taxon>Ixodida</taxon>
        <taxon>Ixodoidea</taxon>
        <taxon>Ixodidae</taxon>
        <taxon>Amblyomminae</taxon>
        <taxon>Amblyomma</taxon>
    </lineage>
</organism>
<dbReference type="InterPro" id="IPR003599">
    <property type="entry name" value="Ig_sub"/>
</dbReference>
<sequence>MQRFVALLQAFLCGYVLIQASAKLLEPPKLQPLTFPRNPALNKKVVVSCVAVEGDAPLEFTWTKDGTSGHYAAKRYSTSALSSHISTLTILQLTAQDNGNYTCHVSNAAGTDSSTASLLVQGQFCLLHEKPSSEVCPCIYALKE</sequence>
<dbReference type="PANTHER" id="PTHR45080:SF8">
    <property type="entry name" value="IG-LIKE DOMAIN-CONTAINING PROTEIN"/>
    <property type="match status" value="1"/>
</dbReference>
<dbReference type="InterPro" id="IPR013783">
    <property type="entry name" value="Ig-like_fold"/>
</dbReference>
<dbReference type="GO" id="GO:0050808">
    <property type="term" value="P:synapse organization"/>
    <property type="evidence" value="ECO:0007669"/>
    <property type="project" value="TreeGrafter"/>
</dbReference>
<dbReference type="PANTHER" id="PTHR45080">
    <property type="entry name" value="CONTACTIN 5"/>
    <property type="match status" value="1"/>
</dbReference>
<evidence type="ECO:0000256" key="1">
    <source>
        <dbReference type="ARBA" id="ARBA00022729"/>
    </source>
</evidence>
<dbReference type="GO" id="GO:0007156">
    <property type="term" value="P:homophilic cell adhesion via plasma membrane adhesion molecules"/>
    <property type="evidence" value="ECO:0007669"/>
    <property type="project" value="TreeGrafter"/>
</dbReference>
<evidence type="ECO:0000313" key="7">
    <source>
        <dbReference type="Proteomes" id="UP001321473"/>
    </source>
</evidence>
<evidence type="ECO:0000256" key="3">
    <source>
        <dbReference type="ARBA" id="ARBA00023319"/>
    </source>
</evidence>
<name>A0AAQ4EZX5_AMBAM</name>
<proteinExistence type="predicted"/>
<dbReference type="InterPro" id="IPR050958">
    <property type="entry name" value="Cell_Adh-Cytoskel_Orgn"/>
</dbReference>
<feature type="domain" description="Ig-like" evidence="5">
    <location>
        <begin position="28"/>
        <end position="119"/>
    </location>
</feature>
<dbReference type="GO" id="GO:0005886">
    <property type="term" value="C:plasma membrane"/>
    <property type="evidence" value="ECO:0007669"/>
    <property type="project" value="TreeGrafter"/>
</dbReference>
<evidence type="ECO:0000259" key="5">
    <source>
        <dbReference type="PROSITE" id="PS50835"/>
    </source>
</evidence>
<feature type="chain" id="PRO_5042857740" description="Ig-like domain-containing protein" evidence="4">
    <location>
        <begin position="23"/>
        <end position="144"/>
    </location>
</feature>
<gene>
    <name evidence="6" type="ORF">V5799_018493</name>
</gene>
<keyword evidence="3" id="KW-0393">Immunoglobulin domain</keyword>
<keyword evidence="1 4" id="KW-0732">Signal</keyword>
<keyword evidence="2" id="KW-1015">Disulfide bond</keyword>